<dbReference type="Gene3D" id="1.10.8.60">
    <property type="match status" value="1"/>
</dbReference>
<evidence type="ECO:0000313" key="12">
    <source>
        <dbReference type="Proteomes" id="UP001153404"/>
    </source>
</evidence>
<keyword evidence="4 11" id="KW-0548">Nucleotidyltransferase</keyword>
<evidence type="ECO:0000256" key="5">
    <source>
        <dbReference type="ARBA" id="ARBA00022705"/>
    </source>
</evidence>
<sequence length="345" mass="38459">MESRQAFKEIREGQIRPVYICFGTESYRMNEFAERLVAAVAEPEHRDMAIERFDTAEHSLDVILEEAETMPFLVPSKLVLVRDSVVFGSAKESAKTEHRPERLLAYMRKPFETTVLVFMVPHDKLDERKKTSKAAKQDGIAVNFSPLGPDELLQWIMGRATKQGRTMDRTAAEELIRRAGTEMGALSSETDKLCLHAGEGGTVTAEAVAELVPAGVEQSVFKLTEEIASLRTDKAIALYHDLLRRREEPIKLAALLVRQFRSMLYVKELGKQGYSPQQMAGQLGMHPYGVKVTADQAKAFSIERLTALLGGLAELDYEMKTGRVDKTLGLELWLLRTGSGAGMKA</sequence>
<keyword evidence="3 11" id="KW-0808">Transferase</keyword>
<keyword evidence="12" id="KW-1185">Reference proteome</keyword>
<dbReference type="InterPro" id="IPR048466">
    <property type="entry name" value="DNA_pol3_delta-like_C"/>
</dbReference>
<dbReference type="AlphaFoldDB" id="A0A9X4QUU4"/>
<accession>A0A9X4QUU4</accession>
<feature type="domain" description="DNA polymerase III delta N-terminal" evidence="9">
    <location>
        <begin position="19"/>
        <end position="144"/>
    </location>
</feature>
<dbReference type="PANTHER" id="PTHR34388:SF1">
    <property type="entry name" value="DNA POLYMERASE III SUBUNIT DELTA"/>
    <property type="match status" value="1"/>
</dbReference>
<dbReference type="EMBL" id="JAPDIA010000008">
    <property type="protein sequence ID" value="MDG0812080.1"/>
    <property type="molecule type" value="Genomic_DNA"/>
</dbReference>
<dbReference type="SUPFAM" id="SSF52540">
    <property type="entry name" value="P-loop containing nucleoside triphosphate hydrolases"/>
    <property type="match status" value="1"/>
</dbReference>
<comment type="similarity">
    <text evidence="7">Belongs to the DNA polymerase HolA subunit family.</text>
</comment>
<dbReference type="InterPro" id="IPR027417">
    <property type="entry name" value="P-loop_NTPase"/>
</dbReference>
<evidence type="ECO:0000259" key="10">
    <source>
        <dbReference type="Pfam" id="PF21694"/>
    </source>
</evidence>
<keyword evidence="5" id="KW-0235">DNA replication</keyword>
<dbReference type="SUPFAM" id="SSF48019">
    <property type="entry name" value="post-AAA+ oligomerization domain-like"/>
    <property type="match status" value="1"/>
</dbReference>
<dbReference type="GO" id="GO:0003677">
    <property type="term" value="F:DNA binding"/>
    <property type="evidence" value="ECO:0007669"/>
    <property type="project" value="InterPro"/>
</dbReference>
<feature type="domain" description="DNA polymerase III delta subunit-like C-terminal" evidence="10">
    <location>
        <begin position="217"/>
        <end position="336"/>
    </location>
</feature>
<evidence type="ECO:0000256" key="8">
    <source>
        <dbReference type="ARBA" id="ARBA00049244"/>
    </source>
</evidence>
<dbReference type="InterPro" id="IPR008921">
    <property type="entry name" value="DNA_pol3_clamp-load_cplx_C"/>
</dbReference>
<evidence type="ECO:0000256" key="6">
    <source>
        <dbReference type="ARBA" id="ARBA00022932"/>
    </source>
</evidence>
<comment type="caution">
    <text evidence="11">The sequence shown here is derived from an EMBL/GenBank/DDBJ whole genome shotgun (WGS) entry which is preliminary data.</text>
</comment>
<dbReference type="GO" id="GO:0006261">
    <property type="term" value="P:DNA-templated DNA replication"/>
    <property type="evidence" value="ECO:0007669"/>
    <property type="project" value="TreeGrafter"/>
</dbReference>
<dbReference type="PANTHER" id="PTHR34388">
    <property type="entry name" value="DNA POLYMERASE III SUBUNIT DELTA"/>
    <property type="match status" value="1"/>
</dbReference>
<keyword evidence="6" id="KW-0239">DNA-directed DNA polymerase</keyword>
<dbReference type="Proteomes" id="UP001153404">
    <property type="component" value="Unassembled WGS sequence"/>
</dbReference>
<evidence type="ECO:0000256" key="7">
    <source>
        <dbReference type="ARBA" id="ARBA00034754"/>
    </source>
</evidence>
<protein>
    <recommendedName>
        <fullName evidence="2">DNA polymerase III subunit delta</fullName>
        <ecNumber evidence="1">2.7.7.7</ecNumber>
    </recommendedName>
</protein>
<evidence type="ECO:0000256" key="2">
    <source>
        <dbReference type="ARBA" id="ARBA00017703"/>
    </source>
</evidence>
<reference evidence="11" key="1">
    <citation type="submission" date="2022-10" db="EMBL/GenBank/DDBJ databases">
        <title>Comparative genomic analysis of Cohnella hashimotonis sp. nov., isolated from the International Space Station.</title>
        <authorList>
            <person name="Simpson A."/>
            <person name="Venkateswaran K."/>
        </authorList>
    </citation>
    <scope>NUCLEOTIDE SEQUENCE</scope>
    <source>
        <strain evidence="11">DSM 28161</strain>
    </source>
</reference>
<dbReference type="InterPro" id="IPR005790">
    <property type="entry name" value="DNA_polIII_delta"/>
</dbReference>
<evidence type="ECO:0000313" key="11">
    <source>
        <dbReference type="EMBL" id="MDG0812080.1"/>
    </source>
</evidence>
<evidence type="ECO:0000256" key="1">
    <source>
        <dbReference type="ARBA" id="ARBA00012417"/>
    </source>
</evidence>
<name>A0A9X4QUU4_9BACL</name>
<dbReference type="RefSeq" id="WP_277535182.1">
    <property type="nucleotide sequence ID" value="NZ_JAPDIA010000008.1"/>
</dbReference>
<dbReference type="InterPro" id="IPR010372">
    <property type="entry name" value="DNA_pol3_delta_N"/>
</dbReference>
<evidence type="ECO:0000256" key="3">
    <source>
        <dbReference type="ARBA" id="ARBA00022679"/>
    </source>
</evidence>
<comment type="catalytic activity">
    <reaction evidence="8">
        <text>DNA(n) + a 2'-deoxyribonucleoside 5'-triphosphate = DNA(n+1) + diphosphate</text>
        <dbReference type="Rhea" id="RHEA:22508"/>
        <dbReference type="Rhea" id="RHEA-COMP:17339"/>
        <dbReference type="Rhea" id="RHEA-COMP:17340"/>
        <dbReference type="ChEBI" id="CHEBI:33019"/>
        <dbReference type="ChEBI" id="CHEBI:61560"/>
        <dbReference type="ChEBI" id="CHEBI:173112"/>
        <dbReference type="EC" id="2.7.7.7"/>
    </reaction>
</comment>
<dbReference type="GO" id="GO:0003887">
    <property type="term" value="F:DNA-directed DNA polymerase activity"/>
    <property type="evidence" value="ECO:0007669"/>
    <property type="project" value="UniProtKB-KW"/>
</dbReference>
<gene>
    <name evidence="11" type="primary">holA</name>
    <name evidence="11" type="ORF">OMP40_24010</name>
</gene>
<dbReference type="GO" id="GO:0009360">
    <property type="term" value="C:DNA polymerase III complex"/>
    <property type="evidence" value="ECO:0007669"/>
    <property type="project" value="InterPro"/>
</dbReference>
<dbReference type="Pfam" id="PF06144">
    <property type="entry name" value="DNA_pol3_delta"/>
    <property type="match status" value="1"/>
</dbReference>
<dbReference type="Gene3D" id="3.40.50.300">
    <property type="entry name" value="P-loop containing nucleotide triphosphate hydrolases"/>
    <property type="match status" value="1"/>
</dbReference>
<evidence type="ECO:0000256" key="4">
    <source>
        <dbReference type="ARBA" id="ARBA00022695"/>
    </source>
</evidence>
<proteinExistence type="inferred from homology"/>
<evidence type="ECO:0000259" key="9">
    <source>
        <dbReference type="Pfam" id="PF06144"/>
    </source>
</evidence>
<dbReference type="EC" id="2.7.7.7" evidence="1"/>
<organism evidence="11 12">
    <name type="scientific">Cohnella rhizosphaerae</name>
    <dbReference type="NCBI Taxonomy" id="1457232"/>
    <lineage>
        <taxon>Bacteria</taxon>
        <taxon>Bacillati</taxon>
        <taxon>Bacillota</taxon>
        <taxon>Bacilli</taxon>
        <taxon>Bacillales</taxon>
        <taxon>Paenibacillaceae</taxon>
        <taxon>Cohnella</taxon>
    </lineage>
</organism>
<dbReference type="Pfam" id="PF21694">
    <property type="entry name" value="DNA_pol3_delta_C"/>
    <property type="match status" value="1"/>
</dbReference>
<dbReference type="NCBIfam" id="TIGR01128">
    <property type="entry name" value="holA"/>
    <property type="match status" value="1"/>
</dbReference>
<dbReference type="Gene3D" id="1.20.272.10">
    <property type="match status" value="1"/>
</dbReference>